<feature type="compositionally biased region" description="Low complexity" evidence="1">
    <location>
        <begin position="47"/>
        <end position="56"/>
    </location>
</feature>
<name>A0A818SCM2_9BILA</name>
<dbReference type="EMBL" id="CAJNON010000227">
    <property type="protein sequence ID" value="CAF1122492.1"/>
    <property type="molecule type" value="Genomic_DNA"/>
</dbReference>
<proteinExistence type="predicted"/>
<comment type="caution">
    <text evidence="3">The sequence shown here is derived from an EMBL/GenBank/DDBJ whole genome shotgun (WGS) entry which is preliminary data.</text>
</comment>
<protein>
    <submittedName>
        <fullName evidence="3">Uncharacterized protein</fullName>
    </submittedName>
</protein>
<feature type="region of interest" description="Disordered" evidence="1">
    <location>
        <begin position="1"/>
        <end position="22"/>
    </location>
</feature>
<gene>
    <name evidence="3" type="ORF">OKA104_LOCUS10047</name>
    <name evidence="2" type="ORF">VCS650_LOCUS21268</name>
</gene>
<accession>A0A818SCM2</accession>
<evidence type="ECO:0000313" key="3">
    <source>
        <dbReference type="EMBL" id="CAF3665313.1"/>
    </source>
</evidence>
<feature type="compositionally biased region" description="Polar residues" evidence="1">
    <location>
        <begin position="63"/>
        <end position="88"/>
    </location>
</feature>
<organism evidence="3 4">
    <name type="scientific">Adineta steineri</name>
    <dbReference type="NCBI Taxonomy" id="433720"/>
    <lineage>
        <taxon>Eukaryota</taxon>
        <taxon>Metazoa</taxon>
        <taxon>Spiralia</taxon>
        <taxon>Gnathifera</taxon>
        <taxon>Rotifera</taxon>
        <taxon>Eurotatoria</taxon>
        <taxon>Bdelloidea</taxon>
        <taxon>Adinetida</taxon>
        <taxon>Adinetidae</taxon>
        <taxon>Adineta</taxon>
    </lineage>
</organism>
<feature type="compositionally biased region" description="Low complexity" evidence="1">
    <location>
        <begin position="11"/>
        <end position="22"/>
    </location>
</feature>
<evidence type="ECO:0000313" key="2">
    <source>
        <dbReference type="EMBL" id="CAF1122492.1"/>
    </source>
</evidence>
<feature type="compositionally biased region" description="Polar residues" evidence="1">
    <location>
        <begin position="98"/>
        <end position="109"/>
    </location>
</feature>
<dbReference type="Proteomes" id="UP000663881">
    <property type="component" value="Unassembled WGS sequence"/>
</dbReference>
<dbReference type="EMBL" id="CAJOAY010000438">
    <property type="protein sequence ID" value="CAF3665313.1"/>
    <property type="molecule type" value="Genomic_DNA"/>
</dbReference>
<dbReference type="AlphaFoldDB" id="A0A818SCM2"/>
<evidence type="ECO:0000313" key="4">
    <source>
        <dbReference type="Proteomes" id="UP000663881"/>
    </source>
</evidence>
<dbReference type="Proteomes" id="UP000663891">
    <property type="component" value="Unassembled WGS sequence"/>
</dbReference>
<dbReference type="OrthoDB" id="10050932at2759"/>
<reference evidence="3" key="1">
    <citation type="submission" date="2021-02" db="EMBL/GenBank/DDBJ databases">
        <authorList>
            <person name="Nowell W R."/>
        </authorList>
    </citation>
    <scope>NUCLEOTIDE SEQUENCE</scope>
</reference>
<sequence>MAVDQNLPIVTPSTISSSSASSPISLRKSRALIATINSSAFIQFPNSPRRSSSFIPIPRPQASPLSTPVSSIRTNTQSISNAPSSSTVSDEHKRTHSQHGSNPILNNPLLNHRKEKPKPFRQNFSTDLSYTTKLNPSGKQLSNNNQTENINNQQQQQMSYIDKTKYGYITRWLDEVFSATYSLKTYTKLKSQKKKLS</sequence>
<evidence type="ECO:0000256" key="1">
    <source>
        <dbReference type="SAM" id="MobiDB-lite"/>
    </source>
</evidence>
<feature type="region of interest" description="Disordered" evidence="1">
    <location>
        <begin position="47"/>
        <end position="123"/>
    </location>
</feature>